<dbReference type="Proteomes" id="UP000439994">
    <property type="component" value="Unassembled WGS sequence"/>
</dbReference>
<gene>
    <name evidence="2" type="ORF">GNP35_14950</name>
</gene>
<keyword evidence="2" id="KW-0808">Transferase</keyword>
<proteinExistence type="predicted"/>
<dbReference type="GO" id="GO:0016740">
    <property type="term" value="F:transferase activity"/>
    <property type="evidence" value="ECO:0007669"/>
    <property type="project" value="UniProtKB-KW"/>
</dbReference>
<dbReference type="Gene3D" id="3.40.630.30">
    <property type="match status" value="1"/>
</dbReference>
<dbReference type="SUPFAM" id="SSF55729">
    <property type="entry name" value="Acyl-CoA N-acyltransferases (Nat)"/>
    <property type="match status" value="1"/>
</dbReference>
<dbReference type="EMBL" id="WOCD01000005">
    <property type="protein sequence ID" value="MUH73669.1"/>
    <property type="molecule type" value="Genomic_DNA"/>
</dbReference>
<organism evidence="2 3">
    <name type="scientific">Psychrosphaera haliotis</name>
    <dbReference type="NCBI Taxonomy" id="555083"/>
    <lineage>
        <taxon>Bacteria</taxon>
        <taxon>Pseudomonadati</taxon>
        <taxon>Pseudomonadota</taxon>
        <taxon>Gammaproteobacteria</taxon>
        <taxon>Alteromonadales</taxon>
        <taxon>Pseudoalteromonadaceae</taxon>
        <taxon>Psychrosphaera</taxon>
    </lineage>
</organism>
<name>A0A6N8FDK2_9GAMM</name>
<dbReference type="InterPro" id="IPR038740">
    <property type="entry name" value="BioF2-like_GNAT_dom"/>
</dbReference>
<evidence type="ECO:0000313" key="2">
    <source>
        <dbReference type="EMBL" id="MUH73669.1"/>
    </source>
</evidence>
<dbReference type="RefSeq" id="WP_155697075.1">
    <property type="nucleotide sequence ID" value="NZ_WOCD01000005.1"/>
</dbReference>
<sequence length="435" mass="50070">MLNPTIQVIPLSDYPLDKLEQEWNSLFNRSADCFFLSWNWIGSWLSILPTFDDVYVVRAVNCSHSNTNMNGTIVNKPPFDTGALNGYALDDLLGFGIFCETKVRRHGFVKSKQWHLHRTGNEKLDQIWIEYNDFLLAETSAVNTETISSISNKSLSSQQIRTSMWQSLLTSQPRTQNVDEFIVNVAQTKWFEQLQSDLTSGSTTDLTNDLGRFKYLTSSRQPGYKHNIEGDFSEQYPSLISKSAYKNIAKSHALLKGQSKIECKLINDIEQVAQILEEQKGWHVAKWQNSLTPSGFENRSFLDFHQQLIKQNAQYKTTRCQTMLNVMYLNDEIVAINYLLVNNTTMHFYLSCIKPLKNNKIKIGLLLHQESVRLAKSEGLLYYDYMAGEARYKSQLAEELTSFGLLTIQKPKISFFIESTLSCAKHFWLDINQRK</sequence>
<evidence type="ECO:0000259" key="1">
    <source>
        <dbReference type="Pfam" id="PF13480"/>
    </source>
</evidence>
<feature type="domain" description="BioF2-like acetyltransferase" evidence="1">
    <location>
        <begin position="244"/>
        <end position="394"/>
    </location>
</feature>
<evidence type="ECO:0000313" key="3">
    <source>
        <dbReference type="Proteomes" id="UP000439994"/>
    </source>
</evidence>
<dbReference type="InterPro" id="IPR016181">
    <property type="entry name" value="Acyl_CoA_acyltransferase"/>
</dbReference>
<reference evidence="2 3" key="1">
    <citation type="submission" date="2019-11" db="EMBL/GenBank/DDBJ databases">
        <title>P. haliotis isolates from Z. marina roots.</title>
        <authorList>
            <person name="Cohen M."/>
            <person name="Jospin G."/>
            <person name="Eisen J.A."/>
            <person name="Coil D.A."/>
        </authorList>
    </citation>
    <scope>NUCLEOTIDE SEQUENCE [LARGE SCALE GENOMIC DNA]</scope>
    <source>
        <strain evidence="2 3">UCD-MCMsp1aY</strain>
    </source>
</reference>
<dbReference type="OrthoDB" id="9808976at2"/>
<keyword evidence="3" id="KW-1185">Reference proteome</keyword>
<dbReference type="AlphaFoldDB" id="A0A6N8FDK2"/>
<dbReference type="Pfam" id="PF13480">
    <property type="entry name" value="Acetyltransf_6"/>
    <property type="match status" value="1"/>
</dbReference>
<comment type="caution">
    <text evidence="2">The sequence shown here is derived from an EMBL/GenBank/DDBJ whole genome shotgun (WGS) entry which is preliminary data.</text>
</comment>
<protein>
    <submittedName>
        <fullName evidence="2">GNAT family N-acetyltransferase</fullName>
    </submittedName>
</protein>
<accession>A0A6N8FDK2</accession>